<feature type="transmembrane region" description="Helical" evidence="1">
    <location>
        <begin position="44"/>
        <end position="77"/>
    </location>
</feature>
<dbReference type="RefSeq" id="WP_127110965.1">
    <property type="nucleotide sequence ID" value="NZ_BSWF01000010.1"/>
</dbReference>
<organism evidence="3 4">
    <name type="scientific">Pectobacterium brasiliense</name>
    <dbReference type="NCBI Taxonomy" id="180957"/>
    <lineage>
        <taxon>Bacteria</taxon>
        <taxon>Pseudomonadati</taxon>
        <taxon>Pseudomonadota</taxon>
        <taxon>Gammaproteobacteria</taxon>
        <taxon>Enterobacterales</taxon>
        <taxon>Pectobacteriaceae</taxon>
        <taxon>Pectobacterium</taxon>
    </lineage>
</organism>
<keyword evidence="5" id="KW-1185">Reference proteome</keyword>
<evidence type="ECO:0000313" key="5">
    <source>
        <dbReference type="Proteomes" id="UP000762586"/>
    </source>
</evidence>
<protein>
    <submittedName>
        <fullName evidence="3">Uncharacterized protein</fullName>
    </submittedName>
</protein>
<proteinExistence type="predicted"/>
<keyword evidence="1" id="KW-0472">Membrane</keyword>
<evidence type="ECO:0000313" key="4">
    <source>
        <dbReference type="Proteomes" id="UP000269351"/>
    </source>
</evidence>
<dbReference type="EMBL" id="CP065031">
    <property type="protein sequence ID" value="QPK24378.1"/>
    <property type="molecule type" value="Genomic_DNA"/>
</dbReference>
<reference evidence="3 4" key="2">
    <citation type="submission" date="2020-11" db="EMBL/GenBank/DDBJ databases">
        <title>Complete genome sequence of Pectobacterium brasiliense strain F126.</title>
        <authorList>
            <person name="Miroshnikov K."/>
            <person name="Vo T.N.H."/>
            <person name="Khodykina M.V."/>
            <person name="Kabanova A.P."/>
            <person name="Shneider M."/>
            <person name="Korzhenkov A."/>
            <person name="Toschakov S.V."/>
            <person name="Miroshnikov K.A."/>
            <person name="Ignatov A.N."/>
            <person name="Mikhailova Y.V."/>
            <person name="Shelenkov A."/>
            <person name="Yanushevich Y.G."/>
            <person name="Evseev P.V."/>
        </authorList>
    </citation>
    <scope>NUCLEOTIDE SEQUENCE [LARGE SCALE GENOMIC DNA]</scope>
    <source>
        <strain evidence="3 4">F126</strain>
    </source>
</reference>
<evidence type="ECO:0000313" key="2">
    <source>
        <dbReference type="EMBL" id="MBN3107245.1"/>
    </source>
</evidence>
<dbReference type="Proteomes" id="UP000269351">
    <property type="component" value="Chromosome"/>
</dbReference>
<name>A0A3S0Y3L9_9GAMM</name>
<gene>
    <name evidence="3" type="ORF">F126LOC_000585</name>
    <name evidence="2" type="ORF">H4F48_14355</name>
</gene>
<keyword evidence="1" id="KW-0812">Transmembrane</keyword>
<evidence type="ECO:0000313" key="3">
    <source>
        <dbReference type="EMBL" id="QPK24378.1"/>
    </source>
</evidence>
<sequence>MKAKKLVLNSFFSYKELLVIKKKYKEKRQEFHSERKDSKSNESLCNYVLLLSEMCSGGASIIFIIFTVSTLITYFQYGGVRGWLTMLTIGVFVFLGNAYIHGKVSGFGLIIVIKLTIMRLKMYIYGVKEVDH</sequence>
<dbReference type="EMBL" id="JACGET010000017">
    <property type="protein sequence ID" value="MBN3107245.1"/>
    <property type="molecule type" value="Genomic_DNA"/>
</dbReference>
<reference evidence="2 5" key="1">
    <citation type="submission" date="2020-07" db="EMBL/GenBank/DDBJ databases">
        <title>A pangenomic view of the genus Pectobacterium provides insights into genome organization, phylogeny, and virulence.</title>
        <authorList>
            <person name="Jonkheer E."/>
            <person name="Brankovics B."/>
            <person name="Houwers I."/>
            <person name="Van Der Wolf J."/>
            <person name="Bonants P."/>
            <person name="Vreeburg R."/>
            <person name="Bollema R."/>
            <person name="De Haan J."/>
            <person name="Berke L."/>
            <person name="De Ridder D."/>
            <person name="Smit S."/>
            <person name="Van Der Lee T.A.J."/>
        </authorList>
    </citation>
    <scope>NUCLEOTIDE SEQUENCE [LARGE SCALE GENOMIC DNA]</scope>
    <source>
        <strain evidence="2 5">NAK:384</strain>
    </source>
</reference>
<keyword evidence="1" id="KW-1133">Transmembrane helix</keyword>
<dbReference type="Proteomes" id="UP000762586">
    <property type="component" value="Unassembled WGS sequence"/>
</dbReference>
<dbReference type="AlphaFoldDB" id="A0A3S0Y3L9"/>
<evidence type="ECO:0000256" key="1">
    <source>
        <dbReference type="SAM" id="Phobius"/>
    </source>
</evidence>
<accession>A0A3S0Y3L9</accession>